<protein>
    <submittedName>
        <fullName evidence="2">Uncharacterized protein</fullName>
    </submittedName>
</protein>
<proteinExistence type="predicted"/>
<keyword evidence="1" id="KW-1133">Transmembrane helix</keyword>
<keyword evidence="3" id="KW-1185">Reference proteome</keyword>
<keyword evidence="1" id="KW-0472">Membrane</keyword>
<gene>
    <name evidence="2" type="ORF">ACFPPD_18860</name>
</gene>
<keyword evidence="1" id="KW-0812">Transmembrane</keyword>
<organism evidence="2 3">
    <name type="scientific">Cohnella suwonensis</name>
    <dbReference type="NCBI Taxonomy" id="696072"/>
    <lineage>
        <taxon>Bacteria</taxon>
        <taxon>Bacillati</taxon>
        <taxon>Bacillota</taxon>
        <taxon>Bacilli</taxon>
        <taxon>Bacillales</taxon>
        <taxon>Paenibacillaceae</taxon>
        <taxon>Cohnella</taxon>
    </lineage>
</organism>
<accession>A0ABW0M0Q0</accession>
<comment type="caution">
    <text evidence="2">The sequence shown here is derived from an EMBL/GenBank/DDBJ whole genome shotgun (WGS) entry which is preliminary data.</text>
</comment>
<reference evidence="3" key="1">
    <citation type="journal article" date="2019" name="Int. J. Syst. Evol. Microbiol.">
        <title>The Global Catalogue of Microorganisms (GCM) 10K type strain sequencing project: providing services to taxonomists for standard genome sequencing and annotation.</title>
        <authorList>
            <consortium name="The Broad Institute Genomics Platform"/>
            <consortium name="The Broad Institute Genome Sequencing Center for Infectious Disease"/>
            <person name="Wu L."/>
            <person name="Ma J."/>
        </authorList>
    </citation>
    <scope>NUCLEOTIDE SEQUENCE [LARGE SCALE GENOMIC DNA]</scope>
    <source>
        <strain evidence="3">CCUG 57113</strain>
    </source>
</reference>
<evidence type="ECO:0000313" key="2">
    <source>
        <dbReference type="EMBL" id="MFC5470752.1"/>
    </source>
</evidence>
<feature type="transmembrane region" description="Helical" evidence="1">
    <location>
        <begin position="6"/>
        <end position="23"/>
    </location>
</feature>
<evidence type="ECO:0000313" key="3">
    <source>
        <dbReference type="Proteomes" id="UP001596105"/>
    </source>
</evidence>
<sequence length="79" mass="8799">MESVVLNAMAYVLLLVVGLRSIGKNGRKREMAMYAGLIGWSAYMSFAQRLHWPSGSLADLQYMIVAPVGQWINHWLGSS</sequence>
<name>A0ABW0M0Q0_9BACL</name>
<evidence type="ECO:0000256" key="1">
    <source>
        <dbReference type="SAM" id="Phobius"/>
    </source>
</evidence>
<dbReference type="EMBL" id="JBHSMH010000073">
    <property type="protein sequence ID" value="MFC5470752.1"/>
    <property type="molecule type" value="Genomic_DNA"/>
</dbReference>
<dbReference type="Proteomes" id="UP001596105">
    <property type="component" value="Unassembled WGS sequence"/>
</dbReference>
<dbReference type="RefSeq" id="WP_209751395.1">
    <property type="nucleotide sequence ID" value="NZ_JBHSMH010000073.1"/>
</dbReference>